<dbReference type="EC" id="2.7.7.6" evidence="2 10"/>
<comment type="catalytic activity">
    <reaction evidence="9 10">
        <text>RNA(n) + a ribonucleoside 5'-triphosphate = RNA(n+1) + diphosphate</text>
        <dbReference type="Rhea" id="RHEA:21248"/>
        <dbReference type="Rhea" id="RHEA-COMP:14527"/>
        <dbReference type="Rhea" id="RHEA-COMP:17342"/>
        <dbReference type="ChEBI" id="CHEBI:33019"/>
        <dbReference type="ChEBI" id="CHEBI:61557"/>
        <dbReference type="ChEBI" id="CHEBI:140395"/>
        <dbReference type="EC" id="2.7.7.6"/>
    </reaction>
</comment>
<dbReference type="HAMAP" id="MF_00366">
    <property type="entry name" value="RNApol_bact_RpoZ"/>
    <property type="match status" value="1"/>
</dbReference>
<dbReference type="NCBIfam" id="TIGR00690">
    <property type="entry name" value="rpoZ"/>
    <property type="match status" value="1"/>
</dbReference>
<dbReference type="AlphaFoldDB" id="A0A517DNB8"/>
<evidence type="ECO:0000256" key="3">
    <source>
        <dbReference type="ARBA" id="ARBA00013725"/>
    </source>
</evidence>
<dbReference type="InterPro" id="IPR036161">
    <property type="entry name" value="RPB6/omega-like_sf"/>
</dbReference>
<evidence type="ECO:0000256" key="1">
    <source>
        <dbReference type="ARBA" id="ARBA00006711"/>
    </source>
</evidence>
<evidence type="ECO:0000256" key="4">
    <source>
        <dbReference type="ARBA" id="ARBA00022478"/>
    </source>
</evidence>
<sequence>MINPPLEVLLDKVGDKYTLSVLAAKRARQIIQCGEILVDGKPLKPVSVALKEIASGRITFERTKVGIK</sequence>
<organism evidence="11 12">
    <name type="scientific">Sporomusa termitida</name>
    <dbReference type="NCBI Taxonomy" id="2377"/>
    <lineage>
        <taxon>Bacteria</taxon>
        <taxon>Bacillati</taxon>
        <taxon>Bacillota</taxon>
        <taxon>Negativicutes</taxon>
        <taxon>Selenomonadales</taxon>
        <taxon>Sporomusaceae</taxon>
        <taxon>Sporomusa</taxon>
    </lineage>
</organism>
<dbReference type="GO" id="GO:0003899">
    <property type="term" value="F:DNA-directed RNA polymerase activity"/>
    <property type="evidence" value="ECO:0007669"/>
    <property type="project" value="UniProtKB-UniRule"/>
</dbReference>
<name>A0A517DNB8_9FIRM</name>
<evidence type="ECO:0000256" key="10">
    <source>
        <dbReference type="HAMAP-Rule" id="MF_00366"/>
    </source>
</evidence>
<comment type="similarity">
    <text evidence="1 10">Belongs to the RNA polymerase subunit omega family.</text>
</comment>
<evidence type="ECO:0000256" key="8">
    <source>
        <dbReference type="ARBA" id="ARBA00029924"/>
    </source>
</evidence>
<dbReference type="Pfam" id="PF01192">
    <property type="entry name" value="RNA_pol_Rpb6"/>
    <property type="match status" value="1"/>
</dbReference>
<evidence type="ECO:0000313" key="12">
    <source>
        <dbReference type="Proteomes" id="UP000320776"/>
    </source>
</evidence>
<gene>
    <name evidence="11" type="primary">rpoZ_1</name>
    <name evidence="10" type="synonym">rpoZ</name>
    <name evidence="11" type="ORF">SPTER_01000</name>
</gene>
<dbReference type="SMART" id="SM01409">
    <property type="entry name" value="RNA_pol_Rpb6"/>
    <property type="match status" value="1"/>
</dbReference>
<dbReference type="SUPFAM" id="SSF63562">
    <property type="entry name" value="RPB6/omega subunit-like"/>
    <property type="match status" value="1"/>
</dbReference>
<dbReference type="GO" id="GO:0003677">
    <property type="term" value="F:DNA binding"/>
    <property type="evidence" value="ECO:0007669"/>
    <property type="project" value="UniProtKB-UniRule"/>
</dbReference>
<dbReference type="InterPro" id="IPR003716">
    <property type="entry name" value="DNA-dir_RNA_pol_omega"/>
</dbReference>
<dbReference type="OrthoDB" id="9815459at2"/>
<evidence type="ECO:0000256" key="2">
    <source>
        <dbReference type="ARBA" id="ARBA00012418"/>
    </source>
</evidence>
<keyword evidence="7 10" id="KW-0804">Transcription</keyword>
<dbReference type="EMBL" id="CP036259">
    <property type="protein sequence ID" value="QDR78851.1"/>
    <property type="molecule type" value="Genomic_DNA"/>
</dbReference>
<evidence type="ECO:0000256" key="9">
    <source>
        <dbReference type="ARBA" id="ARBA00048552"/>
    </source>
</evidence>
<dbReference type="PANTHER" id="PTHR34476">
    <property type="entry name" value="DNA-DIRECTED RNA POLYMERASE SUBUNIT OMEGA"/>
    <property type="match status" value="1"/>
</dbReference>
<keyword evidence="4 10" id="KW-0240">DNA-directed RNA polymerase</keyword>
<protein>
    <recommendedName>
        <fullName evidence="3 10">DNA-directed RNA polymerase subunit omega</fullName>
        <shortName evidence="10">RNAP omega subunit</shortName>
        <ecNumber evidence="2 10">2.7.7.6</ecNumber>
    </recommendedName>
    <alternativeName>
        <fullName evidence="10">RNA polymerase omega subunit</fullName>
    </alternativeName>
    <alternativeName>
        <fullName evidence="8 10">Transcriptase subunit omega</fullName>
    </alternativeName>
</protein>
<dbReference type="KEGG" id="sted:SPTER_01000"/>
<proteinExistence type="inferred from homology"/>
<evidence type="ECO:0000256" key="6">
    <source>
        <dbReference type="ARBA" id="ARBA00022695"/>
    </source>
</evidence>
<dbReference type="GO" id="GO:0000428">
    <property type="term" value="C:DNA-directed RNA polymerase complex"/>
    <property type="evidence" value="ECO:0007669"/>
    <property type="project" value="UniProtKB-KW"/>
</dbReference>
<accession>A0A517DNB8</accession>
<evidence type="ECO:0000313" key="11">
    <source>
        <dbReference type="EMBL" id="QDR78851.1"/>
    </source>
</evidence>
<reference evidence="11 12" key="1">
    <citation type="submission" date="2019-02" db="EMBL/GenBank/DDBJ databases">
        <title>Closed genome of Sporomusa termitida DSM 4440.</title>
        <authorList>
            <person name="Poehlein A."/>
            <person name="Daniel R."/>
        </authorList>
    </citation>
    <scope>NUCLEOTIDE SEQUENCE [LARGE SCALE GENOMIC DNA]</scope>
    <source>
        <strain evidence="11 12">DSM 4440</strain>
    </source>
</reference>
<keyword evidence="6 10" id="KW-0548">Nucleotidyltransferase</keyword>
<comment type="subunit">
    <text evidence="10">The RNAP catalytic core consists of 2 alpha, 1 beta, 1 beta' and 1 omega subunit. When a sigma factor is associated with the core the holoenzyme is formed, which can initiate transcription.</text>
</comment>
<evidence type="ECO:0000256" key="7">
    <source>
        <dbReference type="ARBA" id="ARBA00023163"/>
    </source>
</evidence>
<dbReference type="GO" id="GO:0006351">
    <property type="term" value="P:DNA-templated transcription"/>
    <property type="evidence" value="ECO:0007669"/>
    <property type="project" value="UniProtKB-UniRule"/>
</dbReference>
<evidence type="ECO:0000256" key="5">
    <source>
        <dbReference type="ARBA" id="ARBA00022679"/>
    </source>
</evidence>
<dbReference type="RefSeq" id="WP_144348565.1">
    <property type="nucleotide sequence ID" value="NZ_CP036259.1"/>
</dbReference>
<dbReference type="Proteomes" id="UP000320776">
    <property type="component" value="Chromosome"/>
</dbReference>
<keyword evidence="12" id="KW-1185">Reference proteome</keyword>
<comment type="function">
    <text evidence="10">Promotes RNA polymerase assembly. Latches the N- and C-terminal regions of the beta' subunit thereby facilitating its interaction with the beta and alpha subunits.</text>
</comment>
<dbReference type="PANTHER" id="PTHR34476:SF1">
    <property type="entry name" value="DNA-DIRECTED RNA POLYMERASE SUBUNIT OMEGA"/>
    <property type="match status" value="1"/>
</dbReference>
<dbReference type="InterPro" id="IPR006110">
    <property type="entry name" value="Pol_omega/Rpo6/RPB6"/>
</dbReference>
<dbReference type="Gene3D" id="3.90.940.10">
    <property type="match status" value="1"/>
</dbReference>
<keyword evidence="5 10" id="KW-0808">Transferase</keyword>